<dbReference type="AlphaFoldDB" id="A0A931G5T7"/>
<dbReference type="Pfam" id="PF13560">
    <property type="entry name" value="HTH_31"/>
    <property type="match status" value="1"/>
</dbReference>
<feature type="domain" description="HTH cro/C1-type" evidence="1">
    <location>
        <begin position="18"/>
        <end position="72"/>
    </location>
</feature>
<proteinExistence type="predicted"/>
<accession>A0A931G5T7</accession>
<dbReference type="InterPro" id="IPR001387">
    <property type="entry name" value="Cro/C1-type_HTH"/>
</dbReference>
<dbReference type="EMBL" id="JADQTO010000056">
    <property type="protein sequence ID" value="MBG0569176.1"/>
    <property type="molecule type" value="Genomic_DNA"/>
</dbReference>
<evidence type="ECO:0000313" key="2">
    <source>
        <dbReference type="EMBL" id="MBG0569176.1"/>
    </source>
</evidence>
<organism evidence="2 3">
    <name type="scientific">Actinoplanes aureus</name>
    <dbReference type="NCBI Taxonomy" id="2792083"/>
    <lineage>
        <taxon>Bacteria</taxon>
        <taxon>Bacillati</taxon>
        <taxon>Actinomycetota</taxon>
        <taxon>Actinomycetes</taxon>
        <taxon>Micromonosporales</taxon>
        <taxon>Micromonosporaceae</taxon>
        <taxon>Actinoplanes</taxon>
    </lineage>
</organism>
<dbReference type="CDD" id="cd00093">
    <property type="entry name" value="HTH_XRE"/>
    <property type="match status" value="1"/>
</dbReference>
<sequence>MAGHMANTSRLPRLAWELRRLRLASGLSLHEAEKRLGLYASSINRIERAVHQPQRRTVNLLLDAYGVTDPQQRAIVLSWLKPSGDDWVSEHEPYLSEHYSTYIRLEDSAERVRTHESQFVPGLLQTEAYARAAIGGADPDLAPDEVERLVRVRLQRQQVLTRPAPPRLWAVLDEAVIRREVGGVGVMREQLHRLAEAASAAHVTVQVLPFGAGAHPGMNGSLTVMDLGAPFGSTLAVTDSMTGDTLIHETAELARLATTFERIAAQALDPAASATLIADATA</sequence>
<dbReference type="GO" id="GO:0003677">
    <property type="term" value="F:DNA binding"/>
    <property type="evidence" value="ECO:0007669"/>
    <property type="project" value="InterPro"/>
</dbReference>
<dbReference type="PROSITE" id="PS50943">
    <property type="entry name" value="HTH_CROC1"/>
    <property type="match status" value="1"/>
</dbReference>
<evidence type="ECO:0000313" key="3">
    <source>
        <dbReference type="Proteomes" id="UP000598146"/>
    </source>
</evidence>
<dbReference type="InterPro" id="IPR043917">
    <property type="entry name" value="DUF5753"/>
</dbReference>
<name>A0A931G5T7_9ACTN</name>
<reference evidence="2" key="1">
    <citation type="submission" date="2020-11" db="EMBL/GenBank/DDBJ databases">
        <title>Isolation and identification of active actinomycetes.</title>
        <authorList>
            <person name="Sun X."/>
        </authorList>
    </citation>
    <scope>NUCLEOTIDE SEQUENCE</scope>
    <source>
        <strain evidence="2">NEAU-A11</strain>
    </source>
</reference>
<comment type="caution">
    <text evidence="2">The sequence shown here is derived from an EMBL/GenBank/DDBJ whole genome shotgun (WGS) entry which is preliminary data.</text>
</comment>
<dbReference type="Pfam" id="PF19054">
    <property type="entry name" value="DUF5753"/>
    <property type="match status" value="1"/>
</dbReference>
<protein>
    <submittedName>
        <fullName evidence="2">Helix-turn-helix domain-containing protein</fullName>
    </submittedName>
</protein>
<gene>
    <name evidence="2" type="ORF">I4J89_47990</name>
</gene>
<dbReference type="SMART" id="SM00530">
    <property type="entry name" value="HTH_XRE"/>
    <property type="match status" value="1"/>
</dbReference>
<dbReference type="InterPro" id="IPR010982">
    <property type="entry name" value="Lambda_DNA-bd_dom_sf"/>
</dbReference>
<keyword evidence="3" id="KW-1185">Reference proteome</keyword>
<dbReference type="Gene3D" id="1.10.260.40">
    <property type="entry name" value="lambda repressor-like DNA-binding domains"/>
    <property type="match status" value="1"/>
</dbReference>
<evidence type="ECO:0000259" key="1">
    <source>
        <dbReference type="PROSITE" id="PS50943"/>
    </source>
</evidence>
<dbReference type="Proteomes" id="UP000598146">
    <property type="component" value="Unassembled WGS sequence"/>
</dbReference>
<dbReference type="SUPFAM" id="SSF47413">
    <property type="entry name" value="lambda repressor-like DNA-binding domains"/>
    <property type="match status" value="1"/>
</dbReference>